<organism evidence="1 2">
    <name type="scientific">Photobacterium piscicola</name>
    <dbReference type="NCBI Taxonomy" id="1378299"/>
    <lineage>
        <taxon>Bacteria</taxon>
        <taxon>Pseudomonadati</taxon>
        <taxon>Pseudomonadota</taxon>
        <taxon>Gammaproteobacteria</taxon>
        <taxon>Vibrionales</taxon>
        <taxon>Vibrionaceae</taxon>
        <taxon>Photobacterium</taxon>
    </lineage>
</organism>
<evidence type="ECO:0000313" key="2">
    <source>
        <dbReference type="Proteomes" id="UP000189966"/>
    </source>
</evidence>
<accession>A0A1T5I1B1</accession>
<sequence>MFTNAITDGNWSWSLTAKVFITCLFVFENDLEKET</sequence>
<dbReference type="AlphaFoldDB" id="A0A1T5I1B1"/>
<gene>
    <name evidence="1" type="ORF">CZ809_02385</name>
</gene>
<dbReference type="EMBL" id="FUZI01000004">
    <property type="protein sequence ID" value="SKC32857.1"/>
    <property type="molecule type" value="Genomic_DNA"/>
</dbReference>
<protein>
    <submittedName>
        <fullName evidence="1">Uncharacterized protein</fullName>
    </submittedName>
</protein>
<evidence type="ECO:0000313" key="1">
    <source>
        <dbReference type="EMBL" id="SKC32857.1"/>
    </source>
</evidence>
<dbReference type="Proteomes" id="UP000189966">
    <property type="component" value="Unassembled WGS sequence"/>
</dbReference>
<name>A0A1T5I1B1_9GAMM</name>
<proteinExistence type="predicted"/>
<reference evidence="1 2" key="1">
    <citation type="submission" date="2017-02" db="EMBL/GenBank/DDBJ databases">
        <authorList>
            <person name="Peterson S.W."/>
        </authorList>
    </citation>
    <scope>NUCLEOTIDE SEQUENCE [LARGE SCALE GENOMIC DNA]</scope>
    <source>
        <strain evidence="2">type strain: NCCB 100098</strain>
    </source>
</reference>